<evidence type="ECO:0000259" key="9">
    <source>
        <dbReference type="Pfam" id="PF05030"/>
    </source>
</evidence>
<accession>A0A7J7J882</accession>
<dbReference type="GO" id="GO:0045944">
    <property type="term" value="P:positive regulation of transcription by RNA polymerase II"/>
    <property type="evidence" value="ECO:0007669"/>
    <property type="project" value="TreeGrafter"/>
</dbReference>
<feature type="domain" description="SS18 N-terminal" evidence="9">
    <location>
        <begin position="173"/>
        <end position="226"/>
    </location>
</feature>
<dbReference type="EMBL" id="VXIV02002892">
    <property type="protein sequence ID" value="KAF6022147.1"/>
    <property type="molecule type" value="Genomic_DNA"/>
</dbReference>
<evidence type="ECO:0000256" key="7">
    <source>
        <dbReference type="ARBA" id="ARBA00023242"/>
    </source>
</evidence>
<organism evidence="10 11">
    <name type="scientific">Bugula neritina</name>
    <name type="common">Brown bryozoan</name>
    <name type="synonym">Sertularia neritina</name>
    <dbReference type="NCBI Taxonomy" id="10212"/>
    <lineage>
        <taxon>Eukaryota</taxon>
        <taxon>Metazoa</taxon>
        <taxon>Spiralia</taxon>
        <taxon>Lophotrochozoa</taxon>
        <taxon>Bryozoa</taxon>
        <taxon>Gymnolaemata</taxon>
        <taxon>Cheilostomatida</taxon>
        <taxon>Flustrina</taxon>
        <taxon>Buguloidea</taxon>
        <taxon>Bugulidae</taxon>
        <taxon>Bugula</taxon>
    </lineage>
</organism>
<name>A0A7J7J882_BUGNE</name>
<dbReference type="Proteomes" id="UP000593567">
    <property type="component" value="Unassembled WGS sequence"/>
</dbReference>
<keyword evidence="11" id="KW-1185">Reference proteome</keyword>
<keyword evidence="4" id="KW-0805">Transcription regulation</keyword>
<keyword evidence="7" id="KW-0539">Nucleus</keyword>
<comment type="caution">
    <text evidence="10">The sequence shown here is derived from an EMBL/GenBank/DDBJ whole genome shotgun (WGS) entry which is preliminary data.</text>
</comment>
<feature type="compositionally biased region" description="Polar residues" evidence="8">
    <location>
        <begin position="90"/>
        <end position="123"/>
    </location>
</feature>
<proteinExistence type="inferred from homology"/>
<feature type="compositionally biased region" description="Gly residues" evidence="8">
    <location>
        <begin position="244"/>
        <end position="253"/>
    </location>
</feature>
<dbReference type="GO" id="GO:0005654">
    <property type="term" value="C:nucleoplasm"/>
    <property type="evidence" value="ECO:0007669"/>
    <property type="project" value="UniProtKB-ARBA"/>
</dbReference>
<evidence type="ECO:0000256" key="4">
    <source>
        <dbReference type="ARBA" id="ARBA00023015"/>
    </source>
</evidence>
<feature type="region of interest" description="Disordered" evidence="8">
    <location>
        <begin position="225"/>
        <end position="253"/>
    </location>
</feature>
<reference evidence="10" key="1">
    <citation type="submission" date="2020-06" db="EMBL/GenBank/DDBJ databases">
        <title>Draft genome of Bugula neritina, a colonial animal packing powerful symbionts and potential medicines.</title>
        <authorList>
            <person name="Rayko M."/>
        </authorList>
    </citation>
    <scope>NUCLEOTIDE SEQUENCE [LARGE SCALE GENOMIC DNA]</scope>
    <source>
        <strain evidence="10">Kwan_BN1</strain>
    </source>
</reference>
<dbReference type="InterPro" id="IPR007726">
    <property type="entry name" value="SS18_N"/>
</dbReference>
<keyword evidence="3" id="KW-0677">Repeat</keyword>
<sequence>MSSIGQQPPSLGNQMSNMGQHPPNMGQPSSNMGQPPPNIGQHPPNMGQHPPNMGQPPSNMGQHPPNMGQTPSNISQNPPNMGQHPPNMGQHPSNMGPSHGQILNPQAASQSHMNQMNPQSMQGSYPLRSGAINPGMMGPASHNQPNLSQQPHSNVPSSSNNGSSSSLPQMAPQGSVQKMLDENNQFIQLLLDYQAKGRHHECAEYQRLLHRNLVYLATVADASNQNVQSSANSSGIPLSPKTAPGGGSSLTSQ</sequence>
<evidence type="ECO:0000256" key="5">
    <source>
        <dbReference type="ARBA" id="ARBA00023159"/>
    </source>
</evidence>
<feature type="compositionally biased region" description="Polar residues" evidence="8">
    <location>
        <begin position="1"/>
        <end position="19"/>
    </location>
</feature>
<gene>
    <name evidence="10" type="ORF">EB796_019545</name>
</gene>
<evidence type="ECO:0000256" key="8">
    <source>
        <dbReference type="SAM" id="MobiDB-lite"/>
    </source>
</evidence>
<feature type="compositionally biased region" description="Polar residues" evidence="8">
    <location>
        <begin position="55"/>
        <end position="80"/>
    </location>
</feature>
<dbReference type="Pfam" id="PF05030">
    <property type="entry name" value="SSXT"/>
    <property type="match status" value="1"/>
</dbReference>
<evidence type="ECO:0000256" key="1">
    <source>
        <dbReference type="ARBA" id="ARBA00004123"/>
    </source>
</evidence>
<evidence type="ECO:0000256" key="3">
    <source>
        <dbReference type="ARBA" id="ARBA00022737"/>
    </source>
</evidence>
<protein>
    <submittedName>
        <fullName evidence="10">SS18L1</fullName>
    </submittedName>
</protein>
<dbReference type="PANTHER" id="PTHR23107">
    <property type="entry name" value="SYNOVIAL SARCOMA ASSOCIATED SS18 PROTEIN"/>
    <property type="match status" value="1"/>
</dbReference>
<comment type="subcellular location">
    <subcellularLocation>
        <location evidence="1">Nucleus</location>
    </subcellularLocation>
</comment>
<keyword evidence="6" id="KW-0804">Transcription</keyword>
<feature type="compositionally biased region" description="Low complexity" evidence="8">
    <location>
        <begin position="225"/>
        <end position="234"/>
    </location>
</feature>
<feature type="region of interest" description="Disordered" evidence="8">
    <location>
        <begin position="1"/>
        <end position="172"/>
    </location>
</feature>
<evidence type="ECO:0000313" key="11">
    <source>
        <dbReference type="Proteomes" id="UP000593567"/>
    </source>
</evidence>
<dbReference type="GO" id="GO:0003713">
    <property type="term" value="F:transcription coactivator activity"/>
    <property type="evidence" value="ECO:0007669"/>
    <property type="project" value="TreeGrafter"/>
</dbReference>
<comment type="similarity">
    <text evidence="2">Belongs to the SS18 family.</text>
</comment>
<dbReference type="PANTHER" id="PTHR23107:SF0">
    <property type="entry name" value="IP09280P"/>
    <property type="match status" value="1"/>
</dbReference>
<evidence type="ECO:0000313" key="10">
    <source>
        <dbReference type="EMBL" id="KAF6022147.1"/>
    </source>
</evidence>
<evidence type="ECO:0000256" key="2">
    <source>
        <dbReference type="ARBA" id="ARBA00007945"/>
    </source>
</evidence>
<evidence type="ECO:0000256" key="6">
    <source>
        <dbReference type="ARBA" id="ARBA00023163"/>
    </source>
</evidence>
<dbReference type="AlphaFoldDB" id="A0A7J7J882"/>
<feature type="compositionally biased region" description="Low complexity" evidence="8">
    <location>
        <begin position="148"/>
        <end position="169"/>
    </location>
</feature>
<keyword evidence="5" id="KW-0010">Activator</keyword>
<dbReference type="OrthoDB" id="10265171at2759"/>